<name>A0A120MZM3_HALHR</name>
<dbReference type="OrthoDB" id="9772575at2"/>
<dbReference type="EMBL" id="AP017372">
    <property type="protein sequence ID" value="BAU56936.2"/>
    <property type="molecule type" value="Genomic_DNA"/>
</dbReference>
<dbReference type="KEGG" id="hhk:HH1059_02590"/>
<dbReference type="Proteomes" id="UP000218890">
    <property type="component" value="Chromosome"/>
</dbReference>
<dbReference type="AlphaFoldDB" id="A0A120MZM3"/>
<dbReference type="Gene3D" id="3.30.310.170">
    <property type="entry name" value="Outer membrane protein assembly factor BamC"/>
    <property type="match status" value="1"/>
</dbReference>
<accession>A0A120MZM3</accession>
<keyword evidence="2" id="KW-1185">Reference proteome</keyword>
<proteinExistence type="predicted"/>
<evidence type="ECO:0000313" key="1">
    <source>
        <dbReference type="EMBL" id="BAU56936.2"/>
    </source>
</evidence>
<reference evidence="1" key="1">
    <citation type="submission" date="2016-02" db="EMBL/GenBank/DDBJ databases">
        <title>Halorhodospira halochloris DSM-1059 complete genome, version 2.</title>
        <authorList>
            <person name="Tsukatani Y."/>
        </authorList>
    </citation>
    <scope>NUCLEOTIDE SEQUENCE</scope>
    <source>
        <strain evidence="1">DSM 1059</strain>
    </source>
</reference>
<sequence length="208" mass="23597">MTVNSEVCFKMLRLLPVVAAGLGLSLLVACGKEPMTREEAEYPDNLVIPPSLIDEPERDVEVAERRPRSAEEEDRPDLPVDVEQTIPTRVQADGDALELRVDMALNQAWVDTGQALNRLDFTILERERDDLRYEIRYAPSSEEEVEQPGFFARVFGGAERVETSPQRYTIELEQRASGVALRVKDRQGQPAPREVSERLLTLIDRELH</sequence>
<evidence type="ECO:0000313" key="2">
    <source>
        <dbReference type="Proteomes" id="UP000218890"/>
    </source>
</evidence>
<dbReference type="InterPro" id="IPR042268">
    <property type="entry name" value="BamC_C"/>
</dbReference>
<organism evidence="1 2">
    <name type="scientific">Halorhodospira halochloris</name>
    <name type="common">Ectothiorhodospira halochloris</name>
    <dbReference type="NCBI Taxonomy" id="1052"/>
    <lineage>
        <taxon>Bacteria</taxon>
        <taxon>Pseudomonadati</taxon>
        <taxon>Pseudomonadota</taxon>
        <taxon>Gammaproteobacteria</taxon>
        <taxon>Chromatiales</taxon>
        <taxon>Ectothiorhodospiraceae</taxon>
        <taxon>Halorhodospira</taxon>
    </lineage>
</organism>
<gene>
    <name evidence="1" type="ORF">HH1059_02590</name>
</gene>
<dbReference type="RefSeq" id="WP_096407412.1">
    <property type="nucleotide sequence ID" value="NZ_NRRM01000009.1"/>
</dbReference>
<protein>
    <submittedName>
        <fullName evidence="1">Outer membrane protein NlpB</fullName>
    </submittedName>
</protein>